<sequence length="241" mass="28000">MFSVSGNLVIIYGTLLVIIMETPVQASSPRLMKRMYQHNPAEHLDPHLFTKNADSSLVKSCGKNDGETSKGYDGQEIQLYSQSKSKTNIEEIKGNFVPSHLDGGAVGVYKDMEKREVSYEYFLEILEELLNLYDLDGPKLSQSLKIYLRTCFSGKHEPGSWVNFSTLLDHVLEFMKANRRIGEFRRQNKTDMEIKMFWMQKFDEIKDPKRDIHVKYPATSEEKPQLVWHNGRWVITRSNHY</sequence>
<proteinExistence type="predicted"/>
<organism evidence="2 3">
    <name type="scientific">Puccinia graminis f. sp. tritici</name>
    <dbReference type="NCBI Taxonomy" id="56615"/>
    <lineage>
        <taxon>Eukaryota</taxon>
        <taxon>Fungi</taxon>
        <taxon>Dikarya</taxon>
        <taxon>Basidiomycota</taxon>
        <taxon>Pucciniomycotina</taxon>
        <taxon>Pucciniomycetes</taxon>
        <taxon>Pucciniales</taxon>
        <taxon>Pucciniaceae</taxon>
        <taxon>Puccinia</taxon>
    </lineage>
</organism>
<dbReference type="AlphaFoldDB" id="A0A5B0QG59"/>
<feature type="signal peptide" evidence="1">
    <location>
        <begin position="1"/>
        <end position="26"/>
    </location>
</feature>
<feature type="chain" id="PRO_5022718353" evidence="1">
    <location>
        <begin position="27"/>
        <end position="241"/>
    </location>
</feature>
<accession>A0A5B0QG59</accession>
<reference evidence="2 3" key="1">
    <citation type="submission" date="2019-05" db="EMBL/GenBank/DDBJ databases">
        <title>Emergence of the Ug99 lineage of the wheat stem rust pathogen through somatic hybridization.</title>
        <authorList>
            <person name="Li F."/>
            <person name="Upadhyaya N.M."/>
            <person name="Sperschneider J."/>
            <person name="Matny O."/>
            <person name="Nguyen-Phuc H."/>
            <person name="Mago R."/>
            <person name="Raley C."/>
            <person name="Miller M.E."/>
            <person name="Silverstein K.A.T."/>
            <person name="Henningsen E."/>
            <person name="Hirsch C.D."/>
            <person name="Visser B."/>
            <person name="Pretorius Z.A."/>
            <person name="Steffenson B.J."/>
            <person name="Schwessinger B."/>
            <person name="Dodds P.N."/>
            <person name="Figueroa M."/>
        </authorList>
    </citation>
    <scope>NUCLEOTIDE SEQUENCE [LARGE SCALE GENOMIC DNA]</scope>
    <source>
        <strain evidence="2 3">Ug99</strain>
    </source>
</reference>
<evidence type="ECO:0000256" key="1">
    <source>
        <dbReference type="SAM" id="SignalP"/>
    </source>
</evidence>
<comment type="caution">
    <text evidence="2">The sequence shown here is derived from an EMBL/GenBank/DDBJ whole genome shotgun (WGS) entry which is preliminary data.</text>
</comment>
<protein>
    <submittedName>
        <fullName evidence="2">Uncharacterized protein</fullName>
    </submittedName>
</protein>
<gene>
    <name evidence="2" type="ORF">PGTUg99_011047</name>
</gene>
<name>A0A5B0QG59_PUCGR</name>
<dbReference type="EMBL" id="VDEP01000281">
    <property type="protein sequence ID" value="KAA1112200.1"/>
    <property type="molecule type" value="Genomic_DNA"/>
</dbReference>
<evidence type="ECO:0000313" key="2">
    <source>
        <dbReference type="EMBL" id="KAA1112200.1"/>
    </source>
</evidence>
<keyword evidence="1" id="KW-0732">Signal</keyword>
<evidence type="ECO:0000313" key="3">
    <source>
        <dbReference type="Proteomes" id="UP000325313"/>
    </source>
</evidence>
<dbReference type="Proteomes" id="UP000325313">
    <property type="component" value="Unassembled WGS sequence"/>
</dbReference>